<protein>
    <submittedName>
        <fullName evidence="1">Uncharacterized protein</fullName>
    </submittedName>
</protein>
<name>A0A8H5H744_9AGAR</name>
<evidence type="ECO:0000313" key="2">
    <source>
        <dbReference type="Proteomes" id="UP000565441"/>
    </source>
</evidence>
<accession>A0A8H5H744</accession>
<proteinExistence type="predicted"/>
<gene>
    <name evidence="1" type="ORF">D9615_007572</name>
</gene>
<comment type="caution">
    <text evidence="1">The sequence shown here is derived from an EMBL/GenBank/DDBJ whole genome shotgun (WGS) entry which is preliminary data.</text>
</comment>
<keyword evidence="2" id="KW-1185">Reference proteome</keyword>
<sequence length="148" mass="15678">MPFQPIPPIAPPTPPVIGQCAFQELALLGNAPGPAIQSQLQHLVNQSNQIINHLQQLTNAVNNVTATMNRLPQQLYNSTASADNPLLYPQGVIVVPPMPTTKKELSNASAASCNATLVALGLNEPPANIPIAARRQSLMDYLGTATRA</sequence>
<evidence type="ECO:0000313" key="1">
    <source>
        <dbReference type="EMBL" id="KAF5378166.1"/>
    </source>
</evidence>
<dbReference type="Proteomes" id="UP000565441">
    <property type="component" value="Unassembled WGS sequence"/>
</dbReference>
<dbReference type="AlphaFoldDB" id="A0A8H5H744"/>
<dbReference type="EMBL" id="JAACJP010000021">
    <property type="protein sequence ID" value="KAF5378166.1"/>
    <property type="molecule type" value="Genomic_DNA"/>
</dbReference>
<reference evidence="1 2" key="1">
    <citation type="journal article" date="2020" name="ISME J.">
        <title>Uncovering the hidden diversity of litter-decomposition mechanisms in mushroom-forming fungi.</title>
        <authorList>
            <person name="Floudas D."/>
            <person name="Bentzer J."/>
            <person name="Ahren D."/>
            <person name="Johansson T."/>
            <person name="Persson P."/>
            <person name="Tunlid A."/>
        </authorList>
    </citation>
    <scope>NUCLEOTIDE SEQUENCE [LARGE SCALE GENOMIC DNA]</scope>
    <source>
        <strain evidence="1 2">CBS 661.87</strain>
    </source>
</reference>
<organism evidence="1 2">
    <name type="scientific">Tricholomella constricta</name>
    <dbReference type="NCBI Taxonomy" id="117010"/>
    <lineage>
        <taxon>Eukaryota</taxon>
        <taxon>Fungi</taxon>
        <taxon>Dikarya</taxon>
        <taxon>Basidiomycota</taxon>
        <taxon>Agaricomycotina</taxon>
        <taxon>Agaricomycetes</taxon>
        <taxon>Agaricomycetidae</taxon>
        <taxon>Agaricales</taxon>
        <taxon>Tricholomatineae</taxon>
        <taxon>Lyophyllaceae</taxon>
        <taxon>Tricholomella</taxon>
    </lineage>
</organism>